<evidence type="ECO:0000256" key="1">
    <source>
        <dbReference type="SAM" id="MobiDB-lite"/>
    </source>
</evidence>
<dbReference type="Pfam" id="PF07707">
    <property type="entry name" value="BACK"/>
    <property type="match status" value="1"/>
</dbReference>
<dbReference type="PANTHER" id="PTHR45774">
    <property type="entry name" value="BTB/POZ DOMAIN-CONTAINING"/>
    <property type="match status" value="1"/>
</dbReference>
<dbReference type="InterPro" id="IPR011333">
    <property type="entry name" value="SKP1/BTB/POZ_sf"/>
</dbReference>
<accession>A0A8D8MVM7</accession>
<evidence type="ECO:0000259" key="2">
    <source>
        <dbReference type="Pfam" id="PF07707"/>
    </source>
</evidence>
<feature type="region of interest" description="Disordered" evidence="1">
    <location>
        <begin position="1"/>
        <end position="37"/>
    </location>
</feature>
<feature type="region of interest" description="Disordered" evidence="1">
    <location>
        <begin position="179"/>
        <end position="199"/>
    </location>
</feature>
<dbReference type="InterPro" id="IPR011705">
    <property type="entry name" value="BACK"/>
</dbReference>
<dbReference type="Gene3D" id="3.30.710.10">
    <property type="entry name" value="Potassium Channel Kv1.1, Chain A"/>
    <property type="match status" value="1"/>
</dbReference>
<dbReference type="GO" id="GO:0005829">
    <property type="term" value="C:cytosol"/>
    <property type="evidence" value="ECO:0007669"/>
    <property type="project" value="TreeGrafter"/>
</dbReference>
<protein>
    <submittedName>
        <fullName evidence="3">BTB/POZ domain-containing protein 6</fullName>
    </submittedName>
</protein>
<proteinExistence type="predicted"/>
<dbReference type="PANTHER" id="PTHR45774:SF4">
    <property type="entry name" value="AXUNDEAD, ISOFORM F"/>
    <property type="match status" value="1"/>
</dbReference>
<sequence length="402" mass="45694">MVRPFNTSAENGGDQMQQQQSSPRPTAPPLVQINQEGDDFSNPDQYVDFLILGNKENWSVRAEKKPILDSNTQLAHIVNGAVSSTTVVDGKFVVRDVDKDNFEIFVRYLETKFIKFHSASHMLEMLELASRFQCRQLEIHSVKELDLNLTKEHVVEVFRALWYYNSIIPSKAVVTGEQQKKKKRSPVGGRKKKDCPPEAPVTPEEYFAALLGNCLQLIDMHAEDVFAQEAMLALRFEELEMIVKRDALQMSSEMVLLDLLASWSREECLRKNLELTEENRRRVLGALCYSPRYLTMTRKEFENAKDRVQLLDATESKLVGDLLNGKKTSGLSPEQQTMVANFKQQRPAFAPMPIQLSARSNPKNYPKKMRKAAEEAAAGGERNSCCDRFCISCARVFACIFD</sequence>
<reference evidence="3" key="1">
    <citation type="submission" date="2021-05" db="EMBL/GenBank/DDBJ databases">
        <authorList>
            <person name="Alioto T."/>
            <person name="Alioto T."/>
            <person name="Gomez Garrido J."/>
        </authorList>
    </citation>
    <scope>NUCLEOTIDE SEQUENCE</scope>
</reference>
<organism evidence="3">
    <name type="scientific">Culex pipiens</name>
    <name type="common">House mosquito</name>
    <dbReference type="NCBI Taxonomy" id="7175"/>
    <lineage>
        <taxon>Eukaryota</taxon>
        <taxon>Metazoa</taxon>
        <taxon>Ecdysozoa</taxon>
        <taxon>Arthropoda</taxon>
        <taxon>Hexapoda</taxon>
        <taxon>Insecta</taxon>
        <taxon>Pterygota</taxon>
        <taxon>Neoptera</taxon>
        <taxon>Endopterygota</taxon>
        <taxon>Diptera</taxon>
        <taxon>Nematocera</taxon>
        <taxon>Culicoidea</taxon>
        <taxon>Culicidae</taxon>
        <taxon>Culicinae</taxon>
        <taxon>Culicini</taxon>
        <taxon>Culex</taxon>
        <taxon>Culex</taxon>
    </lineage>
</organism>
<feature type="compositionally biased region" description="Basic residues" evidence="1">
    <location>
        <begin position="180"/>
        <end position="193"/>
    </location>
</feature>
<dbReference type="EMBL" id="HBUE01225267">
    <property type="protein sequence ID" value="CAG6541765.1"/>
    <property type="molecule type" value="Transcribed_RNA"/>
</dbReference>
<evidence type="ECO:0000313" key="3">
    <source>
        <dbReference type="EMBL" id="CAG6541765.1"/>
    </source>
</evidence>
<dbReference type="Gene3D" id="1.25.40.420">
    <property type="match status" value="1"/>
</dbReference>
<dbReference type="AlphaFoldDB" id="A0A8D8MVM7"/>
<feature type="domain" description="BACK" evidence="2">
    <location>
        <begin position="210"/>
        <end position="269"/>
    </location>
</feature>
<feature type="compositionally biased region" description="Polar residues" evidence="1">
    <location>
        <begin position="1"/>
        <end position="24"/>
    </location>
</feature>
<name>A0A8D8MVM7_CULPI</name>
<dbReference type="GO" id="GO:0022008">
    <property type="term" value="P:neurogenesis"/>
    <property type="evidence" value="ECO:0007669"/>
    <property type="project" value="TreeGrafter"/>
</dbReference>
<dbReference type="EMBL" id="HBUE01331982">
    <property type="protein sequence ID" value="CAG6593838.1"/>
    <property type="molecule type" value="Transcribed_RNA"/>
</dbReference>